<proteinExistence type="inferred from homology"/>
<feature type="transmembrane region" description="Helical" evidence="11">
    <location>
        <begin position="12"/>
        <end position="37"/>
    </location>
</feature>
<dbReference type="InterPro" id="IPR022346">
    <property type="entry name" value="T2SS_GspH"/>
</dbReference>
<dbReference type="Gene3D" id="3.55.40.10">
    <property type="entry name" value="minor pseudopilin epsh domain"/>
    <property type="match status" value="1"/>
</dbReference>
<evidence type="ECO:0000256" key="1">
    <source>
        <dbReference type="ARBA" id="ARBA00004377"/>
    </source>
</evidence>
<evidence type="ECO:0000259" key="12">
    <source>
        <dbReference type="Pfam" id="PF12019"/>
    </source>
</evidence>
<dbReference type="PROSITE" id="PS00409">
    <property type="entry name" value="PROKAR_NTER_METHYL"/>
    <property type="match status" value="1"/>
</dbReference>
<dbReference type="Pfam" id="PF07963">
    <property type="entry name" value="N_methyl"/>
    <property type="match status" value="1"/>
</dbReference>
<evidence type="ECO:0000256" key="11">
    <source>
        <dbReference type="SAM" id="Phobius"/>
    </source>
</evidence>
<keyword evidence="14" id="KW-1185">Reference proteome</keyword>
<dbReference type="SUPFAM" id="SSF54523">
    <property type="entry name" value="Pili subunits"/>
    <property type="match status" value="1"/>
</dbReference>
<dbReference type="InterPro" id="IPR012902">
    <property type="entry name" value="N_methyl_site"/>
</dbReference>
<keyword evidence="6 11" id="KW-0812">Transmembrane</keyword>
<comment type="similarity">
    <text evidence="9">Belongs to the GSP H family.</text>
</comment>
<accession>A0A1I1PEB4</accession>
<dbReference type="RefSeq" id="WP_093427463.1">
    <property type="nucleotide sequence ID" value="NZ_FOMJ01000001.1"/>
</dbReference>
<evidence type="ECO:0000313" key="13">
    <source>
        <dbReference type="EMBL" id="SFD07962.1"/>
    </source>
</evidence>
<gene>
    <name evidence="13" type="ORF">SAMN05660831_00740</name>
</gene>
<evidence type="ECO:0000256" key="5">
    <source>
        <dbReference type="ARBA" id="ARBA00022519"/>
    </source>
</evidence>
<keyword evidence="7 11" id="KW-1133">Transmembrane helix</keyword>
<evidence type="ECO:0000313" key="14">
    <source>
        <dbReference type="Proteomes" id="UP000198611"/>
    </source>
</evidence>
<evidence type="ECO:0000256" key="3">
    <source>
        <dbReference type="ARBA" id="ARBA00022475"/>
    </source>
</evidence>
<dbReference type="EMBL" id="FOMJ01000001">
    <property type="protein sequence ID" value="SFD07962.1"/>
    <property type="molecule type" value="Genomic_DNA"/>
</dbReference>
<organism evidence="13 14">
    <name type="scientific">Thiohalospira halophila DSM 15071</name>
    <dbReference type="NCBI Taxonomy" id="1123397"/>
    <lineage>
        <taxon>Bacteria</taxon>
        <taxon>Pseudomonadati</taxon>
        <taxon>Pseudomonadota</taxon>
        <taxon>Gammaproteobacteria</taxon>
        <taxon>Thiohalospirales</taxon>
        <taxon>Thiohalospiraceae</taxon>
        <taxon>Thiohalospira</taxon>
    </lineage>
</organism>
<dbReference type="Pfam" id="PF12019">
    <property type="entry name" value="GspH"/>
    <property type="match status" value="1"/>
</dbReference>
<sequence>MEEPRQRSHPVHGFTLVELMVVLAVFTILASAGIPALQSMVADHRHAAYVNTLVGHIQRARTEAVRRGHPATLCPSADASTCDNGGWQDGWLLFADEDGDGSVDTGEDLLAIGEDLPGSRTAYNRNRLTFLYDGTTPFNGTFTLTLCDASQARVTRLVISRGGRLRKVNGTPSNCP</sequence>
<dbReference type="GO" id="GO:0015627">
    <property type="term" value="C:type II protein secretion system complex"/>
    <property type="evidence" value="ECO:0007669"/>
    <property type="project" value="InterPro"/>
</dbReference>
<keyword evidence="4" id="KW-0488">Methylation</keyword>
<comment type="subcellular location">
    <subcellularLocation>
        <location evidence="1">Cell inner membrane</location>
        <topology evidence="1">Single-pass membrane protein</topology>
    </subcellularLocation>
</comment>
<keyword evidence="8 11" id="KW-0472">Membrane</keyword>
<feature type="domain" description="General secretion pathway GspH" evidence="12">
    <location>
        <begin position="50"/>
        <end position="163"/>
    </location>
</feature>
<evidence type="ECO:0000256" key="8">
    <source>
        <dbReference type="ARBA" id="ARBA00023136"/>
    </source>
</evidence>
<dbReference type="STRING" id="1123397.SAMN05660831_00740"/>
<evidence type="ECO:0000256" key="9">
    <source>
        <dbReference type="ARBA" id="ARBA00025772"/>
    </source>
</evidence>
<dbReference type="Proteomes" id="UP000198611">
    <property type="component" value="Unassembled WGS sequence"/>
</dbReference>
<evidence type="ECO:0000256" key="7">
    <source>
        <dbReference type="ARBA" id="ARBA00022989"/>
    </source>
</evidence>
<dbReference type="OrthoDB" id="2313614at2"/>
<keyword evidence="5" id="KW-0997">Cell inner membrane</keyword>
<protein>
    <recommendedName>
        <fullName evidence="2">Type II secretion system protein H</fullName>
    </recommendedName>
    <alternativeName>
        <fullName evidence="10">General secretion pathway protein H</fullName>
    </alternativeName>
</protein>
<dbReference type="GO" id="GO:0005886">
    <property type="term" value="C:plasma membrane"/>
    <property type="evidence" value="ECO:0007669"/>
    <property type="project" value="UniProtKB-SubCell"/>
</dbReference>
<dbReference type="GO" id="GO:0015628">
    <property type="term" value="P:protein secretion by the type II secretion system"/>
    <property type="evidence" value="ECO:0007669"/>
    <property type="project" value="InterPro"/>
</dbReference>
<name>A0A1I1PEB4_9GAMM</name>
<evidence type="ECO:0000256" key="4">
    <source>
        <dbReference type="ARBA" id="ARBA00022481"/>
    </source>
</evidence>
<dbReference type="InterPro" id="IPR045584">
    <property type="entry name" value="Pilin-like"/>
</dbReference>
<dbReference type="NCBIfam" id="TIGR02532">
    <property type="entry name" value="IV_pilin_GFxxxE"/>
    <property type="match status" value="1"/>
</dbReference>
<evidence type="ECO:0000256" key="10">
    <source>
        <dbReference type="ARBA" id="ARBA00030775"/>
    </source>
</evidence>
<keyword evidence="3" id="KW-1003">Cell membrane</keyword>
<evidence type="ECO:0000256" key="6">
    <source>
        <dbReference type="ARBA" id="ARBA00022692"/>
    </source>
</evidence>
<dbReference type="AlphaFoldDB" id="A0A1I1PEB4"/>
<reference evidence="13 14" key="1">
    <citation type="submission" date="2016-10" db="EMBL/GenBank/DDBJ databases">
        <authorList>
            <person name="de Groot N.N."/>
        </authorList>
    </citation>
    <scope>NUCLEOTIDE SEQUENCE [LARGE SCALE GENOMIC DNA]</scope>
    <source>
        <strain evidence="13 14">HL3</strain>
    </source>
</reference>
<evidence type="ECO:0000256" key="2">
    <source>
        <dbReference type="ARBA" id="ARBA00021549"/>
    </source>
</evidence>